<reference evidence="1" key="1">
    <citation type="submission" date="2021-02" db="EMBL/GenBank/DDBJ databases">
        <authorList>
            <person name="Nowell W R."/>
        </authorList>
    </citation>
    <scope>NUCLEOTIDE SEQUENCE</scope>
</reference>
<organism evidence="1 2">
    <name type="scientific">Rotaria socialis</name>
    <dbReference type="NCBI Taxonomy" id="392032"/>
    <lineage>
        <taxon>Eukaryota</taxon>
        <taxon>Metazoa</taxon>
        <taxon>Spiralia</taxon>
        <taxon>Gnathifera</taxon>
        <taxon>Rotifera</taxon>
        <taxon>Eurotatoria</taxon>
        <taxon>Bdelloidea</taxon>
        <taxon>Philodinida</taxon>
        <taxon>Philodinidae</taxon>
        <taxon>Rotaria</taxon>
    </lineage>
</organism>
<sequence>MEGSAPAKLVIPTLVAIATLSAE</sequence>
<name>A0A821XUD6_9BILA</name>
<dbReference type="Proteomes" id="UP000663838">
    <property type="component" value="Unassembled WGS sequence"/>
</dbReference>
<gene>
    <name evidence="1" type="ORF">TOA249_LOCUS33795</name>
</gene>
<dbReference type="EMBL" id="CAJOBS010012638">
    <property type="protein sequence ID" value="CAF4949352.1"/>
    <property type="molecule type" value="Genomic_DNA"/>
</dbReference>
<protein>
    <submittedName>
        <fullName evidence="1">Uncharacterized protein</fullName>
    </submittedName>
</protein>
<proteinExistence type="predicted"/>
<dbReference type="AlphaFoldDB" id="A0A821XUD6"/>
<evidence type="ECO:0000313" key="1">
    <source>
        <dbReference type="EMBL" id="CAF4949352.1"/>
    </source>
</evidence>
<comment type="caution">
    <text evidence="1">The sequence shown here is derived from an EMBL/GenBank/DDBJ whole genome shotgun (WGS) entry which is preliminary data.</text>
</comment>
<evidence type="ECO:0000313" key="2">
    <source>
        <dbReference type="Proteomes" id="UP000663838"/>
    </source>
</evidence>
<accession>A0A821XUD6</accession>
<feature type="non-terminal residue" evidence="1">
    <location>
        <position position="23"/>
    </location>
</feature>